<feature type="compositionally biased region" description="Acidic residues" evidence="1">
    <location>
        <begin position="28"/>
        <end position="46"/>
    </location>
</feature>
<dbReference type="EMBL" id="WQLA01000002">
    <property type="protein sequence ID" value="MVN90685.1"/>
    <property type="molecule type" value="Genomic_DNA"/>
</dbReference>
<feature type="compositionally biased region" description="Acidic residues" evidence="1">
    <location>
        <begin position="61"/>
        <end position="73"/>
    </location>
</feature>
<proteinExistence type="predicted"/>
<keyword evidence="3" id="KW-1185">Reference proteome</keyword>
<feature type="compositionally biased region" description="Basic and acidic residues" evidence="1">
    <location>
        <begin position="47"/>
        <end position="60"/>
    </location>
</feature>
<evidence type="ECO:0000256" key="1">
    <source>
        <dbReference type="SAM" id="MobiDB-lite"/>
    </source>
</evidence>
<accession>A0A6I4I667</accession>
<comment type="caution">
    <text evidence="2">The sequence shown here is derived from an EMBL/GenBank/DDBJ whole genome shotgun (WGS) entry which is preliminary data.</text>
</comment>
<reference evidence="2 3" key="1">
    <citation type="submission" date="2019-12" db="EMBL/GenBank/DDBJ databases">
        <title>Mucilaginibacter sp. HME9299 genome sequencing and assembly.</title>
        <authorList>
            <person name="Kang H."/>
            <person name="Kim H."/>
            <person name="Joh K."/>
        </authorList>
    </citation>
    <scope>NUCLEOTIDE SEQUENCE [LARGE SCALE GENOMIC DNA]</scope>
    <source>
        <strain evidence="2 3">HME9299</strain>
    </source>
</reference>
<dbReference type="RefSeq" id="WP_157540459.1">
    <property type="nucleotide sequence ID" value="NZ_WQLA01000002.1"/>
</dbReference>
<dbReference type="Proteomes" id="UP000434850">
    <property type="component" value="Unassembled WGS sequence"/>
</dbReference>
<protein>
    <submittedName>
        <fullName evidence="2">Uncharacterized protein</fullName>
    </submittedName>
</protein>
<organism evidence="2 3">
    <name type="scientific">Mucilaginibacter aquatilis</name>
    <dbReference type="NCBI Taxonomy" id="1517760"/>
    <lineage>
        <taxon>Bacteria</taxon>
        <taxon>Pseudomonadati</taxon>
        <taxon>Bacteroidota</taxon>
        <taxon>Sphingobacteriia</taxon>
        <taxon>Sphingobacteriales</taxon>
        <taxon>Sphingobacteriaceae</taxon>
        <taxon>Mucilaginibacter</taxon>
    </lineage>
</organism>
<evidence type="ECO:0000313" key="3">
    <source>
        <dbReference type="Proteomes" id="UP000434850"/>
    </source>
</evidence>
<dbReference type="AlphaFoldDB" id="A0A6I4I667"/>
<sequence>MQLLLFYINGLRHQSVLGLETLSPREEDMADDDDEAFDDEMQDEEDLHQLRTNDDERELTPEDDDHLPDEELQ</sequence>
<feature type="region of interest" description="Disordered" evidence="1">
    <location>
        <begin position="22"/>
        <end position="73"/>
    </location>
</feature>
<evidence type="ECO:0000313" key="2">
    <source>
        <dbReference type="EMBL" id="MVN90685.1"/>
    </source>
</evidence>
<name>A0A6I4I667_9SPHI</name>
<gene>
    <name evidence="2" type="ORF">GO816_06065</name>
</gene>